<evidence type="ECO:0000259" key="2">
    <source>
        <dbReference type="Pfam" id="PF13924"/>
    </source>
</evidence>
<accession>A0A1U9UYK1</accession>
<dbReference type="InterPro" id="IPR024311">
    <property type="entry name" value="Lipocalin-like"/>
</dbReference>
<gene>
    <name evidence="3" type="ORF">BJN34_26800</name>
</gene>
<sequence>MEYVLRKHAAVAAFLLAAIFPATGAFAQSANGIAGTWTLVSSVLDRGGTKVDQFGPGAQGMMILDDQGRFMLTIIGDIPKFASGNRATGTPEENKAMAGGSIALFGSYAVSQDSKTLVFRIDKSSFPNWDGTEQKRSIVLLSDVSLQYLTAQASGGGSATVTWKRAR</sequence>
<reference evidence="4" key="1">
    <citation type="submission" date="2017-02" db="EMBL/GenBank/DDBJ databases">
        <title>Complete genome sequence of Cupriavidus necator strain NH9, a 3-chlorobenzoate degrader.</title>
        <authorList>
            <person name="Moriuchi R."/>
            <person name="Dohra H."/>
            <person name="Ogawa N."/>
        </authorList>
    </citation>
    <scope>NUCLEOTIDE SEQUENCE [LARGE SCALE GENOMIC DNA]</scope>
    <source>
        <strain evidence="4">NH9</strain>
    </source>
</reference>
<dbReference type="Pfam" id="PF13924">
    <property type="entry name" value="Lipocalin_5"/>
    <property type="match status" value="1"/>
</dbReference>
<evidence type="ECO:0000313" key="3">
    <source>
        <dbReference type="EMBL" id="AQV97477.1"/>
    </source>
</evidence>
<evidence type="ECO:0000313" key="4">
    <source>
        <dbReference type="Proteomes" id="UP000189627"/>
    </source>
</evidence>
<dbReference type="OrthoDB" id="118834at2"/>
<proteinExistence type="predicted"/>
<dbReference type="RefSeq" id="WP_078199841.1">
    <property type="nucleotide sequence ID" value="NZ_CP017758.1"/>
</dbReference>
<protein>
    <recommendedName>
        <fullName evidence="2">Lipocalin-like domain-containing protein</fullName>
    </recommendedName>
</protein>
<feature type="signal peptide" evidence="1">
    <location>
        <begin position="1"/>
        <end position="27"/>
    </location>
</feature>
<dbReference type="KEGG" id="cuh:BJN34_26800"/>
<keyword evidence="1" id="KW-0732">Signal</keyword>
<dbReference type="Proteomes" id="UP000189627">
    <property type="component" value="Chromosome 2"/>
</dbReference>
<name>A0A1U9UYK1_CUPNE</name>
<evidence type="ECO:0000256" key="1">
    <source>
        <dbReference type="SAM" id="SignalP"/>
    </source>
</evidence>
<feature type="chain" id="PRO_5012301753" description="Lipocalin-like domain-containing protein" evidence="1">
    <location>
        <begin position="28"/>
        <end position="167"/>
    </location>
</feature>
<dbReference type="EMBL" id="CP017758">
    <property type="protein sequence ID" value="AQV97477.1"/>
    <property type="molecule type" value="Genomic_DNA"/>
</dbReference>
<dbReference type="AlphaFoldDB" id="A0A1U9UYK1"/>
<organism evidence="3 4">
    <name type="scientific">Cupriavidus necator</name>
    <name type="common">Alcaligenes eutrophus</name>
    <name type="synonym">Ralstonia eutropha</name>
    <dbReference type="NCBI Taxonomy" id="106590"/>
    <lineage>
        <taxon>Bacteria</taxon>
        <taxon>Pseudomonadati</taxon>
        <taxon>Pseudomonadota</taxon>
        <taxon>Betaproteobacteria</taxon>
        <taxon>Burkholderiales</taxon>
        <taxon>Burkholderiaceae</taxon>
        <taxon>Cupriavidus</taxon>
    </lineage>
</organism>
<feature type="domain" description="Lipocalin-like" evidence="2">
    <location>
        <begin position="35"/>
        <end position="165"/>
    </location>
</feature>